<accession>A0A0K1JI86</accession>
<evidence type="ECO:0000313" key="2">
    <source>
        <dbReference type="EMBL" id="AKU16293.1"/>
    </source>
</evidence>
<keyword evidence="1" id="KW-0812">Transmembrane</keyword>
<organism evidence="2 3">
    <name type="scientific">Luteipulveratus mongoliensis</name>
    <dbReference type="NCBI Taxonomy" id="571913"/>
    <lineage>
        <taxon>Bacteria</taxon>
        <taxon>Bacillati</taxon>
        <taxon>Actinomycetota</taxon>
        <taxon>Actinomycetes</taxon>
        <taxon>Micrococcales</taxon>
        <taxon>Dermacoccaceae</taxon>
        <taxon>Luteipulveratus</taxon>
    </lineage>
</organism>
<sequence length="61" mass="6385">MVILSMLATVALGTIFAQIGGGLIVALVLAFTVLRNTGPSRWWVVALGGLMTVYGFYLVAA</sequence>
<dbReference type="EMBL" id="CP011112">
    <property type="protein sequence ID" value="AKU16293.1"/>
    <property type="molecule type" value="Genomic_DNA"/>
</dbReference>
<keyword evidence="3" id="KW-1185">Reference proteome</keyword>
<name>A0A0K1JI86_9MICO</name>
<gene>
    <name evidence="2" type="ORF">VV02_11175</name>
</gene>
<dbReference type="KEGG" id="lmoi:VV02_11175"/>
<reference evidence="2 3" key="1">
    <citation type="submission" date="2015-03" db="EMBL/GenBank/DDBJ databases">
        <title>Luteipulveratus halotolerans sp. nov., a novel actinobacterium (Dermacoccaceae) from Sarawak, Malaysia.</title>
        <authorList>
            <person name="Juboi H."/>
            <person name="Basik A."/>
            <person name="Shamsul S.S."/>
            <person name="Arnold P."/>
            <person name="Schmitt E.K."/>
            <person name="Sanglier J.-J."/>
            <person name="Yeo T."/>
        </authorList>
    </citation>
    <scope>NUCLEOTIDE SEQUENCE [LARGE SCALE GENOMIC DNA]</scope>
    <source>
        <strain evidence="2 3">MN07-A0370</strain>
    </source>
</reference>
<proteinExistence type="predicted"/>
<feature type="transmembrane region" description="Helical" evidence="1">
    <location>
        <begin position="40"/>
        <end position="60"/>
    </location>
</feature>
<dbReference type="AlphaFoldDB" id="A0A0K1JI86"/>
<evidence type="ECO:0000256" key="1">
    <source>
        <dbReference type="SAM" id="Phobius"/>
    </source>
</evidence>
<dbReference type="STRING" id="571913.VV02_11175"/>
<keyword evidence="1" id="KW-1133">Transmembrane helix</keyword>
<evidence type="ECO:0000313" key="3">
    <source>
        <dbReference type="Proteomes" id="UP000066480"/>
    </source>
</evidence>
<dbReference type="Proteomes" id="UP000066480">
    <property type="component" value="Chromosome"/>
</dbReference>
<keyword evidence="1" id="KW-0472">Membrane</keyword>
<protein>
    <submittedName>
        <fullName evidence="2">Uncharacterized protein</fullName>
    </submittedName>
</protein>